<dbReference type="EMBL" id="SGWQ01000006">
    <property type="protein sequence ID" value="RZS36873.1"/>
    <property type="molecule type" value="Genomic_DNA"/>
</dbReference>
<feature type="transmembrane region" description="Helical" evidence="1">
    <location>
        <begin position="331"/>
        <end position="351"/>
    </location>
</feature>
<comment type="caution">
    <text evidence="3">The sequence shown here is derived from an EMBL/GenBank/DDBJ whole genome shotgun (WGS) entry which is preliminary data.</text>
</comment>
<feature type="signal peptide" evidence="2">
    <location>
        <begin position="1"/>
        <end position="27"/>
    </location>
</feature>
<feature type="chain" id="PRO_5020754665" evidence="2">
    <location>
        <begin position="28"/>
        <end position="435"/>
    </location>
</feature>
<evidence type="ECO:0000313" key="3">
    <source>
        <dbReference type="EMBL" id="RZS36873.1"/>
    </source>
</evidence>
<keyword evidence="1" id="KW-0472">Membrane</keyword>
<name>A0A4V2ESA3_9PSEU</name>
<dbReference type="AlphaFoldDB" id="A0A4V2ESA3"/>
<proteinExistence type="predicted"/>
<reference evidence="3 4" key="1">
    <citation type="submission" date="2019-02" db="EMBL/GenBank/DDBJ databases">
        <title>Genomic Encyclopedia of Type Strains, Phase IV (KMG-IV): sequencing the most valuable type-strain genomes for metagenomic binning, comparative biology and taxonomic classification.</title>
        <authorList>
            <person name="Goeker M."/>
        </authorList>
    </citation>
    <scope>NUCLEOTIDE SEQUENCE [LARGE SCALE GENOMIC DNA]</scope>
    <source>
        <strain evidence="3 4">DSM 101727</strain>
    </source>
</reference>
<evidence type="ECO:0000256" key="2">
    <source>
        <dbReference type="SAM" id="SignalP"/>
    </source>
</evidence>
<gene>
    <name evidence="3" type="ORF">EV193_106107</name>
</gene>
<keyword evidence="4" id="KW-1185">Reference proteome</keyword>
<keyword evidence="2" id="KW-0732">Signal</keyword>
<organism evidence="3 4">
    <name type="scientific">Herbihabitans rhizosphaerae</name>
    <dbReference type="NCBI Taxonomy" id="1872711"/>
    <lineage>
        <taxon>Bacteria</taxon>
        <taxon>Bacillati</taxon>
        <taxon>Actinomycetota</taxon>
        <taxon>Actinomycetes</taxon>
        <taxon>Pseudonocardiales</taxon>
        <taxon>Pseudonocardiaceae</taxon>
        <taxon>Herbihabitans</taxon>
    </lineage>
</organism>
<sequence length="435" mass="47057">MTGIRRVFAALAALAFALVVAPLPAQAEPTPAQPPKLDVPAALTALETTPIHRAPGAVAWIDEQRVRAEMAPNTRILVAPYKGDNYPGKDDYQNQVYNPIEEWAKRTNLRLIKVEGLGVDVTDGPGYGPSDIPSLRQTTAYLDVTQSVLTLARLAKGVPRDQSWRFEYTNDKVVPPTPSQVDAMARNLERTKIYNAPGREDPVLADLADQAGRAGITLRVAALPRLTRGQPLIDYAPALAGRFPGEVIMVTQGRWLDAVGPDQAEITSSRDYAYGRFEIGSFTKGSTMSDRIGTVLERLHTLRNKKPFGRPQPPAQPRPEPYDVRRTISAAAPWALLGSAGVLGGTGVFLWRLRGRRDKVDSTELRIASAQAAAKISALGALVLAAEERGDPVDSAVAERHDTARSLFDQAHTPVAMAQVAKIADEGIEMAGDSR</sequence>
<dbReference type="Proteomes" id="UP000294257">
    <property type="component" value="Unassembled WGS sequence"/>
</dbReference>
<evidence type="ECO:0000313" key="4">
    <source>
        <dbReference type="Proteomes" id="UP000294257"/>
    </source>
</evidence>
<dbReference type="OrthoDB" id="3341722at2"/>
<protein>
    <submittedName>
        <fullName evidence="3">Uncharacterized protein</fullName>
    </submittedName>
</protein>
<keyword evidence="1" id="KW-0812">Transmembrane</keyword>
<evidence type="ECO:0000256" key="1">
    <source>
        <dbReference type="SAM" id="Phobius"/>
    </source>
</evidence>
<keyword evidence="1" id="KW-1133">Transmembrane helix</keyword>
<accession>A0A4V2ESA3</accession>
<dbReference type="RefSeq" id="WP_130345500.1">
    <property type="nucleotide sequence ID" value="NZ_SGWQ01000006.1"/>
</dbReference>